<gene>
    <name evidence="2" type="ORF">ONE63_003999</name>
</gene>
<keyword evidence="3" id="KW-1185">Reference proteome</keyword>
<feature type="signal peptide" evidence="1">
    <location>
        <begin position="1"/>
        <end position="19"/>
    </location>
</feature>
<reference evidence="2" key="1">
    <citation type="submission" date="2022-12" db="EMBL/GenBank/DDBJ databases">
        <title>Chromosome-level genome assembly of the bean flower thrips Megalurothrips usitatus.</title>
        <authorList>
            <person name="Ma L."/>
            <person name="Liu Q."/>
            <person name="Li H."/>
            <person name="Cai W."/>
        </authorList>
    </citation>
    <scope>NUCLEOTIDE SEQUENCE</scope>
    <source>
        <strain evidence="2">Cailab_2022a</strain>
    </source>
</reference>
<accession>A0AAV7XAS8</accession>
<dbReference type="EMBL" id="JAPTSV010000014">
    <property type="protein sequence ID" value="KAJ1520919.1"/>
    <property type="molecule type" value="Genomic_DNA"/>
</dbReference>
<comment type="caution">
    <text evidence="2">The sequence shown here is derived from an EMBL/GenBank/DDBJ whole genome shotgun (WGS) entry which is preliminary data.</text>
</comment>
<feature type="chain" id="PRO_5043720322" evidence="1">
    <location>
        <begin position="20"/>
        <end position="158"/>
    </location>
</feature>
<name>A0AAV7XAS8_9NEOP</name>
<dbReference type="AlphaFoldDB" id="A0AAV7XAS8"/>
<dbReference type="Proteomes" id="UP001075354">
    <property type="component" value="Chromosome 14"/>
</dbReference>
<evidence type="ECO:0000313" key="2">
    <source>
        <dbReference type="EMBL" id="KAJ1520919.1"/>
    </source>
</evidence>
<sequence length="158" mass="17008">MLAAAAVLLALVASAQVQAFPGSDPVSSALTAAHQSEIDLAQTLGMFGFPGDNLFCLIKYVSTLQTELKDGEKVLALLKQAVSDAAARFQKCSTDADKFVCGCQAIRDTWEASQKSVLPKTETFAKQVIALVEKIQKDCFSSSKHAEFRDAVRPRLVL</sequence>
<evidence type="ECO:0000313" key="3">
    <source>
        <dbReference type="Proteomes" id="UP001075354"/>
    </source>
</evidence>
<organism evidence="2 3">
    <name type="scientific">Megalurothrips usitatus</name>
    <name type="common">bean blossom thrips</name>
    <dbReference type="NCBI Taxonomy" id="439358"/>
    <lineage>
        <taxon>Eukaryota</taxon>
        <taxon>Metazoa</taxon>
        <taxon>Ecdysozoa</taxon>
        <taxon>Arthropoda</taxon>
        <taxon>Hexapoda</taxon>
        <taxon>Insecta</taxon>
        <taxon>Pterygota</taxon>
        <taxon>Neoptera</taxon>
        <taxon>Paraneoptera</taxon>
        <taxon>Thysanoptera</taxon>
        <taxon>Terebrantia</taxon>
        <taxon>Thripoidea</taxon>
        <taxon>Thripidae</taxon>
        <taxon>Megalurothrips</taxon>
    </lineage>
</organism>
<evidence type="ECO:0000256" key="1">
    <source>
        <dbReference type="SAM" id="SignalP"/>
    </source>
</evidence>
<protein>
    <submittedName>
        <fullName evidence="2">Uncharacterized protein</fullName>
    </submittedName>
</protein>
<keyword evidence="1" id="KW-0732">Signal</keyword>
<proteinExistence type="predicted"/>